<accession>A0ABQ1IJR5</accession>
<comment type="similarity">
    <text evidence="1">Belongs to the MsrA Met sulfoxide reductase family.</text>
</comment>
<dbReference type="EMBL" id="BMKE01000010">
    <property type="protein sequence ID" value="GGB42530.1"/>
    <property type="molecule type" value="Genomic_DNA"/>
</dbReference>
<feature type="signal peptide" evidence="8">
    <location>
        <begin position="1"/>
        <end position="23"/>
    </location>
</feature>
<evidence type="ECO:0000256" key="3">
    <source>
        <dbReference type="ARBA" id="ARBA00021129"/>
    </source>
</evidence>
<reference evidence="11" key="1">
    <citation type="journal article" date="2019" name="Int. J. Syst. Evol. Microbiol.">
        <title>The Global Catalogue of Microorganisms (GCM) 10K type strain sequencing project: providing services to taxonomists for standard genome sequencing and annotation.</title>
        <authorList>
            <consortium name="The Broad Institute Genomics Platform"/>
            <consortium name="The Broad Institute Genome Sequencing Center for Infectious Disease"/>
            <person name="Wu L."/>
            <person name="Ma J."/>
        </authorList>
    </citation>
    <scope>NUCLEOTIDE SEQUENCE [LARGE SCALE GENOMIC DNA]</scope>
    <source>
        <strain evidence="11">CGMCC 1.15923</strain>
    </source>
</reference>
<dbReference type="Pfam" id="PF01625">
    <property type="entry name" value="PMSR"/>
    <property type="match status" value="1"/>
</dbReference>
<evidence type="ECO:0000256" key="4">
    <source>
        <dbReference type="ARBA" id="ARBA00023002"/>
    </source>
</evidence>
<evidence type="ECO:0000256" key="2">
    <source>
        <dbReference type="ARBA" id="ARBA00012502"/>
    </source>
</evidence>
<dbReference type="InterPro" id="IPR050162">
    <property type="entry name" value="MsrA_MetSO_reductase"/>
</dbReference>
<evidence type="ECO:0000256" key="7">
    <source>
        <dbReference type="ARBA" id="ARBA00048782"/>
    </source>
</evidence>
<feature type="chain" id="PRO_5046927545" description="Peptide methionine sulfoxide reductase MsrA" evidence="8">
    <location>
        <begin position="24"/>
        <end position="192"/>
    </location>
</feature>
<comment type="catalytic activity">
    <reaction evidence="6">
        <text>L-methionyl-[protein] + [thioredoxin]-disulfide + H2O = L-methionyl-(S)-S-oxide-[protein] + [thioredoxin]-dithiol</text>
        <dbReference type="Rhea" id="RHEA:14217"/>
        <dbReference type="Rhea" id="RHEA-COMP:10698"/>
        <dbReference type="Rhea" id="RHEA-COMP:10700"/>
        <dbReference type="Rhea" id="RHEA-COMP:12313"/>
        <dbReference type="Rhea" id="RHEA-COMP:12315"/>
        <dbReference type="ChEBI" id="CHEBI:15377"/>
        <dbReference type="ChEBI" id="CHEBI:16044"/>
        <dbReference type="ChEBI" id="CHEBI:29950"/>
        <dbReference type="ChEBI" id="CHEBI:44120"/>
        <dbReference type="ChEBI" id="CHEBI:50058"/>
        <dbReference type="EC" id="1.8.4.11"/>
    </reaction>
</comment>
<organism evidence="10 11">
    <name type="scientific">Oceanisphaera marina</name>
    <dbReference type="NCBI Taxonomy" id="2017550"/>
    <lineage>
        <taxon>Bacteria</taxon>
        <taxon>Pseudomonadati</taxon>
        <taxon>Pseudomonadota</taxon>
        <taxon>Gammaproteobacteria</taxon>
        <taxon>Aeromonadales</taxon>
        <taxon>Aeromonadaceae</taxon>
        <taxon>Oceanisphaera</taxon>
    </lineage>
</organism>
<comment type="catalytic activity">
    <reaction evidence="7">
        <text>[thioredoxin]-disulfide + L-methionine + H2O = L-methionine (S)-S-oxide + [thioredoxin]-dithiol</text>
        <dbReference type="Rhea" id="RHEA:19993"/>
        <dbReference type="Rhea" id="RHEA-COMP:10698"/>
        <dbReference type="Rhea" id="RHEA-COMP:10700"/>
        <dbReference type="ChEBI" id="CHEBI:15377"/>
        <dbReference type="ChEBI" id="CHEBI:29950"/>
        <dbReference type="ChEBI" id="CHEBI:50058"/>
        <dbReference type="ChEBI" id="CHEBI:57844"/>
        <dbReference type="ChEBI" id="CHEBI:58772"/>
        <dbReference type="EC" id="1.8.4.11"/>
    </reaction>
</comment>
<evidence type="ECO:0000313" key="10">
    <source>
        <dbReference type="EMBL" id="GGB42530.1"/>
    </source>
</evidence>
<evidence type="ECO:0000259" key="9">
    <source>
        <dbReference type="Pfam" id="PF01625"/>
    </source>
</evidence>
<keyword evidence="4" id="KW-0560">Oxidoreductase</keyword>
<feature type="domain" description="Peptide methionine sulphoxide reductase MsrA" evidence="9">
    <location>
        <begin position="25"/>
        <end position="162"/>
    </location>
</feature>
<dbReference type="Proteomes" id="UP000646152">
    <property type="component" value="Unassembled WGS sequence"/>
</dbReference>
<name>A0ABQ1IJR5_9GAMM</name>
<evidence type="ECO:0000256" key="6">
    <source>
        <dbReference type="ARBA" id="ARBA00047806"/>
    </source>
</evidence>
<keyword evidence="8" id="KW-0732">Signal</keyword>
<comment type="caution">
    <text evidence="10">The sequence shown here is derived from an EMBL/GenBank/DDBJ whole genome shotgun (WGS) entry which is preliminary data.</text>
</comment>
<evidence type="ECO:0000256" key="8">
    <source>
        <dbReference type="SAM" id="SignalP"/>
    </source>
</evidence>
<dbReference type="InterPro" id="IPR036509">
    <property type="entry name" value="Met_Sox_Rdtase_MsrA_sf"/>
</dbReference>
<protein>
    <recommendedName>
        <fullName evidence="3">Peptide methionine sulfoxide reductase MsrA</fullName>
        <ecNumber evidence="2">1.8.4.11</ecNumber>
    </recommendedName>
    <alternativeName>
        <fullName evidence="5">Peptide-methionine (S)-S-oxide reductase</fullName>
    </alternativeName>
</protein>
<dbReference type="Gene3D" id="3.30.1060.10">
    <property type="entry name" value="Peptide methionine sulphoxide reductase MsrA"/>
    <property type="match status" value="1"/>
</dbReference>
<sequence>MLGKTITVLLLSLTVVLAAPTRAAQAIFAGGSFWVMDALFAERPGVANVAAGWIQTSSRQQRRQAVRVEYDSQQISYGELLTLYWAVVDVFDKEGQFCDRGREYSPALYVQTALQQRFAQQSRAKLELELGKQIQVRILPASPFTPALARHQQYYRQHPLLYGGYRRVCGYPAGEKLRLSTLAGAPFATSAQ</sequence>
<dbReference type="InterPro" id="IPR002569">
    <property type="entry name" value="Met_Sox_Rdtase_MsrA_dom"/>
</dbReference>
<dbReference type="RefSeq" id="WP_229667844.1">
    <property type="nucleotide sequence ID" value="NZ_BMKE01000010.1"/>
</dbReference>
<keyword evidence="11" id="KW-1185">Reference proteome</keyword>
<dbReference type="SUPFAM" id="SSF55068">
    <property type="entry name" value="Peptide methionine sulfoxide reductase"/>
    <property type="match status" value="1"/>
</dbReference>
<dbReference type="PANTHER" id="PTHR42799:SF2">
    <property type="entry name" value="MITOCHONDRIAL PEPTIDE METHIONINE SULFOXIDE REDUCTASE"/>
    <property type="match status" value="1"/>
</dbReference>
<proteinExistence type="inferred from homology"/>
<dbReference type="EC" id="1.8.4.11" evidence="2"/>
<evidence type="ECO:0000313" key="11">
    <source>
        <dbReference type="Proteomes" id="UP000646152"/>
    </source>
</evidence>
<evidence type="ECO:0000256" key="1">
    <source>
        <dbReference type="ARBA" id="ARBA00005591"/>
    </source>
</evidence>
<gene>
    <name evidence="10" type="primary">msrA</name>
    <name evidence="10" type="ORF">GCM10011502_14820</name>
</gene>
<evidence type="ECO:0000256" key="5">
    <source>
        <dbReference type="ARBA" id="ARBA00030643"/>
    </source>
</evidence>
<dbReference type="PANTHER" id="PTHR42799">
    <property type="entry name" value="MITOCHONDRIAL PEPTIDE METHIONINE SULFOXIDE REDUCTASE"/>
    <property type="match status" value="1"/>
</dbReference>